<dbReference type="Pfam" id="PF01713">
    <property type="entry name" value="Smr"/>
    <property type="match status" value="1"/>
</dbReference>
<dbReference type="InterPro" id="IPR052772">
    <property type="entry name" value="Endo/PolyKinase_Domain-Protein"/>
</dbReference>
<dbReference type="SMART" id="SM01162">
    <property type="entry name" value="DUF1771"/>
    <property type="match status" value="1"/>
</dbReference>
<dbReference type="Gene3D" id="3.30.1370.110">
    <property type="match status" value="1"/>
</dbReference>
<keyword evidence="4" id="KW-1185">Reference proteome</keyword>
<dbReference type="InterPro" id="IPR013899">
    <property type="entry name" value="DUF1771"/>
</dbReference>
<evidence type="ECO:0000259" key="2">
    <source>
        <dbReference type="PROSITE" id="PS50828"/>
    </source>
</evidence>
<dbReference type="GO" id="GO:0005634">
    <property type="term" value="C:nucleus"/>
    <property type="evidence" value="ECO:0007669"/>
    <property type="project" value="TreeGrafter"/>
</dbReference>
<comment type="caution">
    <text evidence="3">The sequence shown here is derived from an EMBL/GenBank/DDBJ whole genome shotgun (WGS) entry which is preliminary data.</text>
</comment>
<dbReference type="SUPFAM" id="SSF160443">
    <property type="entry name" value="SMR domain-like"/>
    <property type="match status" value="1"/>
</dbReference>
<proteinExistence type="predicted"/>
<dbReference type="RefSeq" id="XP_027617535.1">
    <property type="nucleotide sequence ID" value="XM_027761734.1"/>
</dbReference>
<dbReference type="EMBL" id="BFAD01000009">
    <property type="protein sequence ID" value="GBE86622.1"/>
    <property type="molecule type" value="Genomic_DNA"/>
</dbReference>
<dbReference type="STRING" id="139825.A0A401GWR7"/>
<accession>A0A401GWR7</accession>
<feature type="compositionally biased region" description="Pro residues" evidence="1">
    <location>
        <begin position="393"/>
        <end position="406"/>
    </location>
</feature>
<evidence type="ECO:0000256" key="1">
    <source>
        <dbReference type="SAM" id="MobiDB-lite"/>
    </source>
</evidence>
<dbReference type="InterPro" id="IPR036063">
    <property type="entry name" value="Smr_dom_sf"/>
</dbReference>
<feature type="region of interest" description="Disordered" evidence="1">
    <location>
        <begin position="373"/>
        <end position="471"/>
    </location>
</feature>
<dbReference type="GO" id="GO:0004519">
    <property type="term" value="F:endonuclease activity"/>
    <property type="evidence" value="ECO:0007669"/>
    <property type="project" value="TreeGrafter"/>
</dbReference>
<dbReference type="Proteomes" id="UP000287166">
    <property type="component" value="Unassembled WGS sequence"/>
</dbReference>
<dbReference type="PANTHER" id="PTHR46535">
    <property type="entry name" value="NEDD4-BINDING PROTEIN 2"/>
    <property type="match status" value="1"/>
</dbReference>
<dbReference type="PANTHER" id="PTHR46535:SF1">
    <property type="entry name" value="NEDD4-BINDING PROTEIN 2"/>
    <property type="match status" value="1"/>
</dbReference>
<gene>
    <name evidence="3" type="ORF">SCP_0905010</name>
</gene>
<organism evidence="3 4">
    <name type="scientific">Sparassis crispa</name>
    <dbReference type="NCBI Taxonomy" id="139825"/>
    <lineage>
        <taxon>Eukaryota</taxon>
        <taxon>Fungi</taxon>
        <taxon>Dikarya</taxon>
        <taxon>Basidiomycota</taxon>
        <taxon>Agaricomycotina</taxon>
        <taxon>Agaricomycetes</taxon>
        <taxon>Polyporales</taxon>
        <taxon>Sparassidaceae</taxon>
        <taxon>Sparassis</taxon>
    </lineage>
</organism>
<feature type="region of interest" description="Disordered" evidence="1">
    <location>
        <begin position="81"/>
        <end position="108"/>
    </location>
</feature>
<reference evidence="3 4" key="1">
    <citation type="journal article" date="2018" name="Sci. Rep.">
        <title>Genome sequence of the cauliflower mushroom Sparassis crispa (Hanabiratake) and its association with beneficial usage.</title>
        <authorList>
            <person name="Kiyama R."/>
            <person name="Furutani Y."/>
            <person name="Kawaguchi K."/>
            <person name="Nakanishi T."/>
        </authorList>
    </citation>
    <scope>NUCLEOTIDE SEQUENCE [LARGE SCALE GENOMIC DNA]</scope>
</reference>
<feature type="compositionally biased region" description="Low complexity" evidence="1">
    <location>
        <begin position="94"/>
        <end position="105"/>
    </location>
</feature>
<dbReference type="OrthoDB" id="4080456at2759"/>
<dbReference type="SMART" id="SM00463">
    <property type="entry name" value="SMR"/>
    <property type="match status" value="1"/>
</dbReference>
<sequence>MLDLLQTEFCPPLDSSLIAAIAADYLPDSDNFSGEFSQDDLQAARAVLADLAAEAERQLSDEDALSERISRVRICPTSITDETSSSHDYFSGRNSNSNTATSSTSDVSDQHSFSSPIGFLQAAFPHIPIAKLKSTLADSGDAEDVDMESIVEGLLTNEYVRDLQERGLEDDELPVEFDGQWLTVESKKKKIDRVPPWTPKKGNKRGTTFTIIDIRQKQHTRATPSEVRIAGADPWTQVSSVASYLSTLLPEYSASYFQSIFHAPEHPTPAKALRAALLSMSSAPSNPRSLVELSSENTSHLFSMLGLLSASPIYATLNAEERSQLAFDVELALRATHGQPDPAIDLVWLLRDLESDSVSGEMTWGVYHAPVPPPSSSSSSSLIHPPRGTPKLPTGPPPVQAPPSPPSSSRFSHYTPPANTWKTVPQRTPTSHEPHPLVSFIPAYAPSPGKRKVRGGGNGLGKGGKGDVGELRGSMARHRGRAMDLMERRREALRQAGMAWQRGNARTHGGEVALFFAERARKLQQEAREEQMDAVREMVQAKRMTSANRDTVDLHGTTTTEAVRVVKDILSQEGASAAKPLRIITGRGKHSANGVGVLGPAVKSALVEDGWMVGAHDGGLVVRGRAAWRT</sequence>
<evidence type="ECO:0000313" key="4">
    <source>
        <dbReference type="Proteomes" id="UP000287166"/>
    </source>
</evidence>
<feature type="domain" description="Smr" evidence="2">
    <location>
        <begin position="552"/>
        <end position="627"/>
    </location>
</feature>
<dbReference type="GeneID" id="38783539"/>
<name>A0A401GWR7_9APHY</name>
<dbReference type="AlphaFoldDB" id="A0A401GWR7"/>
<dbReference type="InParanoid" id="A0A401GWR7"/>
<dbReference type="PROSITE" id="PS50828">
    <property type="entry name" value="SMR"/>
    <property type="match status" value="1"/>
</dbReference>
<evidence type="ECO:0000313" key="3">
    <source>
        <dbReference type="EMBL" id="GBE86622.1"/>
    </source>
</evidence>
<dbReference type="InterPro" id="IPR002625">
    <property type="entry name" value="Smr_dom"/>
</dbReference>
<protein>
    <recommendedName>
        <fullName evidence="2">Smr domain-containing protein</fullName>
    </recommendedName>
</protein>
<feature type="compositionally biased region" description="Polar residues" evidence="1">
    <location>
        <begin position="417"/>
        <end position="429"/>
    </location>
</feature>